<evidence type="ECO:0008006" key="4">
    <source>
        <dbReference type="Google" id="ProtNLM"/>
    </source>
</evidence>
<evidence type="ECO:0000256" key="1">
    <source>
        <dbReference type="SAM" id="SignalP"/>
    </source>
</evidence>
<sequence>MKKIILTLILIAPLLVQAQSDTTYWNKGGNVGLTFNQATLKNWAAGGINTYSGGAYFFQFFDYKKEGVFWQNTIDLGFGFIKEDKVDSKKADDRLVITSQYGKEMGEGKWYYSAMVDFRTQFAPGYDDPEQNNKISSFMSPGYLLASVGADYKPNDNFSASFGLLSGKLTFVMDDDLADAGAYGVDAAETDGTGAIIAGTGKNMRAEFGATIKINYNKEIFKNTTYSTNLLLFTNYMENTDKIDVNWENTLTMKVNDFLSAMVYIQTIYDYDIKFYDLDGAGEPILSTEEARWQFKSILSLGLSYKFGGTRG</sequence>
<reference evidence="3" key="1">
    <citation type="submission" date="2016-11" db="EMBL/GenBank/DDBJ databases">
        <authorList>
            <person name="Varghese N."/>
            <person name="Submissions S."/>
        </authorList>
    </citation>
    <scope>NUCLEOTIDE SEQUENCE [LARGE SCALE GENOMIC DNA]</scope>
    <source>
        <strain evidence="3">DSM 26134</strain>
    </source>
</reference>
<dbReference type="RefSeq" id="WP_073122803.1">
    <property type="nucleotide sequence ID" value="NZ_FRAA01000004.1"/>
</dbReference>
<dbReference type="STRING" id="156994.SAMN04488028_104200"/>
<proteinExistence type="predicted"/>
<accession>A0A1M6RJL5</accession>
<dbReference type="InterPro" id="IPR021428">
    <property type="entry name" value="DUF3078"/>
</dbReference>
<gene>
    <name evidence="2" type="ORF">SAMN04488028_104200</name>
</gene>
<dbReference type="Proteomes" id="UP000184474">
    <property type="component" value="Unassembled WGS sequence"/>
</dbReference>
<feature type="signal peptide" evidence="1">
    <location>
        <begin position="1"/>
        <end position="18"/>
    </location>
</feature>
<dbReference type="AlphaFoldDB" id="A0A1M6RJL5"/>
<name>A0A1M6RJL5_REIAG</name>
<evidence type="ECO:0000313" key="2">
    <source>
        <dbReference type="EMBL" id="SHK32606.1"/>
    </source>
</evidence>
<keyword evidence="3" id="KW-1185">Reference proteome</keyword>
<keyword evidence="1" id="KW-0732">Signal</keyword>
<feature type="chain" id="PRO_5012409764" description="DUF3078 domain-containing protein" evidence="1">
    <location>
        <begin position="19"/>
        <end position="312"/>
    </location>
</feature>
<dbReference type="Pfam" id="PF11276">
    <property type="entry name" value="DUF3078"/>
    <property type="match status" value="1"/>
</dbReference>
<dbReference type="EMBL" id="FRAA01000004">
    <property type="protein sequence ID" value="SHK32606.1"/>
    <property type="molecule type" value="Genomic_DNA"/>
</dbReference>
<evidence type="ECO:0000313" key="3">
    <source>
        <dbReference type="Proteomes" id="UP000184474"/>
    </source>
</evidence>
<organism evidence="2 3">
    <name type="scientific">Reichenbachiella agariperforans</name>
    <dbReference type="NCBI Taxonomy" id="156994"/>
    <lineage>
        <taxon>Bacteria</taxon>
        <taxon>Pseudomonadati</taxon>
        <taxon>Bacteroidota</taxon>
        <taxon>Cytophagia</taxon>
        <taxon>Cytophagales</taxon>
        <taxon>Reichenbachiellaceae</taxon>
        <taxon>Reichenbachiella</taxon>
    </lineage>
</organism>
<protein>
    <recommendedName>
        <fullName evidence="4">DUF3078 domain-containing protein</fullName>
    </recommendedName>
</protein>